<dbReference type="PANTHER" id="PTHR42978">
    <property type="entry name" value="QUORUM-QUENCHING LACTONASE YTNP-RELATED-RELATED"/>
    <property type="match status" value="1"/>
</dbReference>
<evidence type="ECO:0000256" key="4">
    <source>
        <dbReference type="ARBA" id="ARBA00022833"/>
    </source>
</evidence>
<evidence type="ECO:0000313" key="6">
    <source>
        <dbReference type="EMBL" id="MBO2437782.1"/>
    </source>
</evidence>
<keyword evidence="4" id="KW-0862">Zinc</keyword>
<dbReference type="EMBL" id="JAGEOK010000005">
    <property type="protein sequence ID" value="MBO2437782.1"/>
    <property type="molecule type" value="Genomic_DNA"/>
</dbReference>
<accession>A0ABS3QVY4</accession>
<comment type="similarity">
    <text evidence="1">Belongs to the metallo-beta-lactamase superfamily.</text>
</comment>
<comment type="caution">
    <text evidence="6">The sequence shown here is derived from an EMBL/GenBank/DDBJ whole genome shotgun (WGS) entry which is preliminary data.</text>
</comment>
<sequence>MPADTISLGEVEVTRVVEWSGPIRTAHFIIPDSSKETWRDNREWLAPDFWNPADDAYRCRIQTWVLRSEGKTILVDTGVGNDRERPQIPQFAGLKTDYLARLRQAGVAPEDVDVVVNTHIHYDHVGWNTELRDGQWLPAFPNATYLIPRADYLYFDPESPRRSRAPRDEHERIRWEGSKLVFNDSIAPVHRAGQAVLWEDAHRIDGNLLLEAAPGHTPGSSVLTLRSGTDRAVFVGDMLHSPVQVLEPGWNSCFCDDLRLAAKTRRACLSRAADLRELVIPAHWPGHGAAEIRKDGDGFGITAWAAFPRGAGRGR</sequence>
<protein>
    <submittedName>
        <fullName evidence="6">MBL fold metallo-hydrolase</fullName>
    </submittedName>
</protein>
<name>A0ABS3QVY4_9ACTN</name>
<dbReference type="SMART" id="SM00849">
    <property type="entry name" value="Lactamase_B"/>
    <property type="match status" value="1"/>
</dbReference>
<evidence type="ECO:0000259" key="5">
    <source>
        <dbReference type="SMART" id="SM00849"/>
    </source>
</evidence>
<proteinExistence type="inferred from homology"/>
<keyword evidence="2" id="KW-0479">Metal-binding</keyword>
<reference evidence="6 7" key="1">
    <citation type="submission" date="2021-03" db="EMBL/GenBank/DDBJ databases">
        <authorList>
            <person name="Kanchanasin P."/>
            <person name="Saeng-In P."/>
            <person name="Phongsopitanun W."/>
            <person name="Yuki M."/>
            <person name="Kudo T."/>
            <person name="Ohkuma M."/>
            <person name="Tanasupawat S."/>
        </authorList>
    </citation>
    <scope>NUCLEOTIDE SEQUENCE [LARGE SCALE GENOMIC DNA]</scope>
    <source>
        <strain evidence="6 7">L46</strain>
    </source>
</reference>
<dbReference type="CDD" id="cd16277">
    <property type="entry name" value="metallo-hydrolase-like_MBL-fold"/>
    <property type="match status" value="1"/>
</dbReference>
<keyword evidence="7" id="KW-1185">Reference proteome</keyword>
<dbReference type="SUPFAM" id="SSF56281">
    <property type="entry name" value="Metallo-hydrolase/oxidoreductase"/>
    <property type="match status" value="1"/>
</dbReference>
<evidence type="ECO:0000256" key="1">
    <source>
        <dbReference type="ARBA" id="ARBA00007749"/>
    </source>
</evidence>
<organism evidence="6 7">
    <name type="scientific">Actinomadura nitritigenes</name>
    <dbReference type="NCBI Taxonomy" id="134602"/>
    <lineage>
        <taxon>Bacteria</taxon>
        <taxon>Bacillati</taxon>
        <taxon>Actinomycetota</taxon>
        <taxon>Actinomycetes</taxon>
        <taxon>Streptosporangiales</taxon>
        <taxon>Thermomonosporaceae</taxon>
        <taxon>Actinomadura</taxon>
    </lineage>
</organism>
<dbReference type="InterPro" id="IPR001279">
    <property type="entry name" value="Metallo-B-lactamas"/>
</dbReference>
<feature type="domain" description="Metallo-beta-lactamase" evidence="5">
    <location>
        <begin position="60"/>
        <end position="283"/>
    </location>
</feature>
<keyword evidence="3" id="KW-0378">Hydrolase</keyword>
<dbReference type="Pfam" id="PF00753">
    <property type="entry name" value="Lactamase_B"/>
    <property type="match status" value="1"/>
</dbReference>
<dbReference type="InterPro" id="IPR051013">
    <property type="entry name" value="MBL_superfamily_lactonases"/>
</dbReference>
<evidence type="ECO:0000313" key="7">
    <source>
        <dbReference type="Proteomes" id="UP000666915"/>
    </source>
</evidence>
<dbReference type="InterPro" id="IPR036866">
    <property type="entry name" value="RibonucZ/Hydroxyglut_hydro"/>
</dbReference>
<evidence type="ECO:0000256" key="2">
    <source>
        <dbReference type="ARBA" id="ARBA00022723"/>
    </source>
</evidence>
<dbReference type="Gene3D" id="3.60.15.10">
    <property type="entry name" value="Ribonuclease Z/Hydroxyacylglutathione hydrolase-like"/>
    <property type="match status" value="1"/>
</dbReference>
<dbReference type="PANTHER" id="PTHR42978:SF6">
    <property type="entry name" value="QUORUM-QUENCHING LACTONASE YTNP-RELATED"/>
    <property type="match status" value="1"/>
</dbReference>
<gene>
    <name evidence="6" type="ORF">J4557_09650</name>
</gene>
<dbReference type="RefSeq" id="WP_208266097.1">
    <property type="nucleotide sequence ID" value="NZ_BAAAGM010000026.1"/>
</dbReference>
<dbReference type="Proteomes" id="UP000666915">
    <property type="component" value="Unassembled WGS sequence"/>
</dbReference>
<evidence type="ECO:0000256" key="3">
    <source>
        <dbReference type="ARBA" id="ARBA00022801"/>
    </source>
</evidence>